<organism evidence="1 2">
    <name type="scientific">Aureitalea marina</name>
    <dbReference type="NCBI Taxonomy" id="930804"/>
    <lineage>
        <taxon>Bacteria</taxon>
        <taxon>Pseudomonadati</taxon>
        <taxon>Bacteroidota</taxon>
        <taxon>Flavobacteriia</taxon>
        <taxon>Flavobacteriales</taxon>
        <taxon>Flavobacteriaceae</taxon>
        <taxon>Aureitalea</taxon>
    </lineage>
</organism>
<protein>
    <recommendedName>
        <fullName evidence="3">Outer membrane protein beta-barrel domain-containing protein</fullName>
    </recommendedName>
</protein>
<keyword evidence="2" id="KW-1185">Reference proteome</keyword>
<evidence type="ECO:0000313" key="1">
    <source>
        <dbReference type="EMBL" id="PQB04177.1"/>
    </source>
</evidence>
<sequence length="278" mass="31304">MKFSRPLLPISKLITLFLVAGSQVFGQSYADRQGDSINPRFYVKAGFYYPNLSTTLRIDGRRLGTEIGLEDDLGLSEDLAVFRADAFIRLAKNSELVVTYTKINRDRSLTLKEDIEFQDIIFEQGSGVNFNFDVDYFAATYRHSFFNNLNWKAGVSGGLRGVFINTGFEARLNNAFTSSKTDFMAPAILFGFHGSAYLTPRLLARYAIEFFWLEIEGVKINILESNASVTWFFSKSVGIGLAHSTNNYRVEEIPFGSDLKGRVRFNFGGINAFLAARF</sequence>
<comment type="caution">
    <text evidence="1">The sequence shown here is derived from an EMBL/GenBank/DDBJ whole genome shotgun (WGS) entry which is preliminary data.</text>
</comment>
<evidence type="ECO:0008006" key="3">
    <source>
        <dbReference type="Google" id="ProtNLM"/>
    </source>
</evidence>
<name>A0A2S7KNI2_9FLAO</name>
<dbReference type="EMBL" id="MQUB01000001">
    <property type="protein sequence ID" value="PQB04177.1"/>
    <property type="molecule type" value="Genomic_DNA"/>
</dbReference>
<dbReference type="RefSeq" id="WP_104812103.1">
    <property type="nucleotide sequence ID" value="NZ_MQUB01000001.1"/>
</dbReference>
<dbReference type="OrthoDB" id="657710at2"/>
<dbReference type="AlphaFoldDB" id="A0A2S7KNI2"/>
<dbReference type="Proteomes" id="UP000239800">
    <property type="component" value="Unassembled WGS sequence"/>
</dbReference>
<proteinExistence type="predicted"/>
<accession>A0A2S7KNI2</accession>
<reference evidence="1 2" key="1">
    <citation type="submission" date="2016-11" db="EMBL/GenBank/DDBJ databases">
        <title>Trade-off between light-utilization and light-protection in marine flavobacteria.</title>
        <authorList>
            <person name="Kumagai Y."/>
        </authorList>
    </citation>
    <scope>NUCLEOTIDE SEQUENCE [LARGE SCALE GENOMIC DNA]</scope>
    <source>
        <strain evidence="1 2">NBRC 107741</strain>
    </source>
</reference>
<gene>
    <name evidence="1" type="ORF">BST85_04120</name>
</gene>
<evidence type="ECO:0000313" key="2">
    <source>
        <dbReference type="Proteomes" id="UP000239800"/>
    </source>
</evidence>